<dbReference type="Proteomes" id="UP001174909">
    <property type="component" value="Unassembled WGS sequence"/>
</dbReference>
<feature type="region of interest" description="Disordered" evidence="1">
    <location>
        <begin position="29"/>
        <end position="145"/>
    </location>
</feature>
<feature type="transmembrane region" description="Helical" evidence="2">
    <location>
        <begin position="201"/>
        <end position="224"/>
    </location>
</feature>
<comment type="caution">
    <text evidence="3">The sequence shown here is derived from an EMBL/GenBank/DDBJ whole genome shotgun (WGS) entry which is preliminary data.</text>
</comment>
<dbReference type="AlphaFoldDB" id="A0AA35S1D0"/>
<keyword evidence="2" id="KW-0812">Transmembrane</keyword>
<dbReference type="EMBL" id="CASHTH010001870">
    <property type="protein sequence ID" value="CAI8021139.1"/>
    <property type="molecule type" value="Genomic_DNA"/>
</dbReference>
<name>A0AA35S1D0_GEOBA</name>
<gene>
    <name evidence="3" type="ORF">GBAR_LOCUS12570</name>
</gene>
<reference evidence="3" key="1">
    <citation type="submission" date="2023-03" db="EMBL/GenBank/DDBJ databases">
        <authorList>
            <person name="Steffen K."/>
            <person name="Cardenas P."/>
        </authorList>
    </citation>
    <scope>NUCLEOTIDE SEQUENCE</scope>
</reference>
<accession>A0AA35S1D0</accession>
<sequence>MYEEYLKTETEVIHDELEHTPDVNAVVTVDEETESEPKTSVEDCDTLSLNSDNRSSSFSECENEEGSNNAETREDEEDKMCDANDHARKSEDCCNAEGEEVDEKGDGENDVVGSISKSEKEEETEVVEMKRKKGTECDKEGHGGESVACNEVEREETGEESERPQMNMKVLKMRGRTLMITMKRLILKMRRRTLIFSRKRLIITMTRVTMMVLIMRGRILMITVKRPMKMCAKMVLTMMMKKLMKR</sequence>
<organism evidence="3 4">
    <name type="scientific">Geodia barretti</name>
    <name type="common">Barrett's horny sponge</name>
    <dbReference type="NCBI Taxonomy" id="519541"/>
    <lineage>
        <taxon>Eukaryota</taxon>
        <taxon>Metazoa</taxon>
        <taxon>Porifera</taxon>
        <taxon>Demospongiae</taxon>
        <taxon>Heteroscleromorpha</taxon>
        <taxon>Tetractinellida</taxon>
        <taxon>Astrophorina</taxon>
        <taxon>Geodiidae</taxon>
        <taxon>Geodia</taxon>
    </lineage>
</organism>
<proteinExistence type="predicted"/>
<keyword evidence="2" id="KW-0472">Membrane</keyword>
<keyword evidence="2" id="KW-1133">Transmembrane helix</keyword>
<feature type="compositionally biased region" description="Low complexity" evidence="1">
    <location>
        <begin position="47"/>
        <end position="59"/>
    </location>
</feature>
<feature type="compositionally biased region" description="Basic and acidic residues" evidence="1">
    <location>
        <begin position="80"/>
        <end position="92"/>
    </location>
</feature>
<evidence type="ECO:0000313" key="4">
    <source>
        <dbReference type="Proteomes" id="UP001174909"/>
    </source>
</evidence>
<feature type="compositionally biased region" description="Basic and acidic residues" evidence="1">
    <location>
        <begin position="134"/>
        <end position="143"/>
    </location>
</feature>
<feature type="compositionally biased region" description="Acidic residues" evidence="1">
    <location>
        <begin position="97"/>
        <end position="109"/>
    </location>
</feature>
<keyword evidence="4" id="KW-1185">Reference proteome</keyword>
<evidence type="ECO:0000256" key="1">
    <source>
        <dbReference type="SAM" id="MobiDB-lite"/>
    </source>
</evidence>
<protein>
    <submittedName>
        <fullName evidence="3">Uncharacterized protein</fullName>
    </submittedName>
</protein>
<evidence type="ECO:0000256" key="2">
    <source>
        <dbReference type="SAM" id="Phobius"/>
    </source>
</evidence>
<evidence type="ECO:0000313" key="3">
    <source>
        <dbReference type="EMBL" id="CAI8021139.1"/>
    </source>
</evidence>